<proteinExistence type="predicted"/>
<gene>
    <name evidence="3" type="ORF">B5F24_16015</name>
</gene>
<dbReference type="RefSeq" id="WP_087413551.1">
    <property type="nucleotide sequence ID" value="NZ_NFKE01000017.1"/>
</dbReference>
<keyword evidence="2" id="KW-0472">Membrane</keyword>
<sequence>MIKEQKHNVHAYIYFTIITSGIAIILSLVTIFRYDYRTNLEIDYLGGMVAIISLAVTVFVTVQIYQSFNLKKDIDEQNKKLLKDMETTNKHQIETLVNENEKLRSQFQEIKKELEWLKSDITFTRILNYATKMHDGNLIQYAIDGYMDALLVAVKDNLTKDRIEVIINLLSKIRIDYQDYLKIKCPLLPNKKEWYYDILSQINPQNEKTRALGIFILQNVEETDITFPQEHIRITSDYNPDNKTNQP</sequence>
<dbReference type="AlphaFoldDB" id="A0A1Y4JRP0"/>
<accession>A0A1Y4JRP0</accession>
<keyword evidence="1" id="KW-0175">Coiled coil</keyword>
<organism evidence="3 4">
    <name type="scientific">Bacteroides clarus</name>
    <dbReference type="NCBI Taxonomy" id="626929"/>
    <lineage>
        <taxon>Bacteria</taxon>
        <taxon>Pseudomonadati</taxon>
        <taxon>Bacteroidota</taxon>
        <taxon>Bacteroidia</taxon>
        <taxon>Bacteroidales</taxon>
        <taxon>Bacteroidaceae</taxon>
        <taxon>Bacteroides</taxon>
    </lineage>
</organism>
<dbReference type="EMBL" id="NFKE01000017">
    <property type="protein sequence ID" value="OUP31902.1"/>
    <property type="molecule type" value="Genomic_DNA"/>
</dbReference>
<evidence type="ECO:0000313" key="4">
    <source>
        <dbReference type="Proteomes" id="UP000196587"/>
    </source>
</evidence>
<dbReference type="Proteomes" id="UP000196587">
    <property type="component" value="Unassembled WGS sequence"/>
</dbReference>
<evidence type="ECO:0000256" key="2">
    <source>
        <dbReference type="SAM" id="Phobius"/>
    </source>
</evidence>
<feature type="transmembrane region" description="Helical" evidence="2">
    <location>
        <begin position="12"/>
        <end position="32"/>
    </location>
</feature>
<keyword evidence="2" id="KW-0812">Transmembrane</keyword>
<evidence type="ECO:0000313" key="3">
    <source>
        <dbReference type="EMBL" id="OUP31902.1"/>
    </source>
</evidence>
<feature type="coiled-coil region" evidence="1">
    <location>
        <begin position="93"/>
        <end position="120"/>
    </location>
</feature>
<name>A0A1Y4JRP0_9BACE</name>
<evidence type="ECO:0000256" key="1">
    <source>
        <dbReference type="SAM" id="Coils"/>
    </source>
</evidence>
<keyword evidence="2" id="KW-1133">Transmembrane helix</keyword>
<reference evidence="4" key="1">
    <citation type="submission" date="2017-04" db="EMBL/GenBank/DDBJ databases">
        <title>Function of individual gut microbiota members based on whole genome sequencing of pure cultures obtained from chicken caecum.</title>
        <authorList>
            <person name="Medvecky M."/>
            <person name="Cejkova D."/>
            <person name="Polansky O."/>
            <person name="Karasova D."/>
            <person name="Kubasova T."/>
            <person name="Cizek A."/>
            <person name="Rychlik I."/>
        </authorList>
    </citation>
    <scope>NUCLEOTIDE SEQUENCE [LARGE SCALE GENOMIC DNA]</scope>
    <source>
        <strain evidence="4">An189</strain>
    </source>
</reference>
<comment type="caution">
    <text evidence="3">The sequence shown here is derived from an EMBL/GenBank/DDBJ whole genome shotgun (WGS) entry which is preliminary data.</text>
</comment>
<protein>
    <submittedName>
        <fullName evidence="3">Uncharacterized protein</fullName>
    </submittedName>
</protein>
<feature type="transmembrane region" description="Helical" evidence="2">
    <location>
        <begin position="44"/>
        <end position="65"/>
    </location>
</feature>